<comment type="subcellular location">
    <subcellularLocation>
        <location evidence="1">Membrane</location>
        <topology evidence="1">Multi-pass membrane protein</topology>
    </subcellularLocation>
</comment>
<organism evidence="5 6">
    <name type="scientific">Sarcoptes scabiei</name>
    <name type="common">Itch mite</name>
    <name type="synonym">Acarus scabiei</name>
    <dbReference type="NCBI Taxonomy" id="52283"/>
    <lineage>
        <taxon>Eukaryota</taxon>
        <taxon>Metazoa</taxon>
        <taxon>Ecdysozoa</taxon>
        <taxon>Arthropoda</taxon>
        <taxon>Chelicerata</taxon>
        <taxon>Arachnida</taxon>
        <taxon>Acari</taxon>
        <taxon>Acariformes</taxon>
        <taxon>Sarcoptiformes</taxon>
        <taxon>Astigmata</taxon>
        <taxon>Psoroptidia</taxon>
        <taxon>Sarcoptoidea</taxon>
        <taxon>Sarcoptidae</taxon>
        <taxon>Sarcoptinae</taxon>
        <taxon>Sarcoptes</taxon>
    </lineage>
</organism>
<gene>
    <name evidence="5" type="ORF">QR98_0049720</name>
</gene>
<dbReference type="PANTHER" id="PTHR11785">
    <property type="entry name" value="AMINO ACID TRANSPORTER"/>
    <property type="match status" value="1"/>
</dbReference>
<evidence type="ECO:0000313" key="5">
    <source>
        <dbReference type="EMBL" id="KPM06495.1"/>
    </source>
</evidence>
<dbReference type="Proteomes" id="UP000616769">
    <property type="component" value="Unassembled WGS sequence"/>
</dbReference>
<evidence type="ECO:0000256" key="4">
    <source>
        <dbReference type="ARBA" id="ARBA00023136"/>
    </source>
</evidence>
<reference evidence="5 6" key="1">
    <citation type="journal article" date="2015" name="Parasit. Vectors">
        <title>Draft genome of the scabies mite.</title>
        <authorList>
            <person name="Rider S.D.Jr."/>
            <person name="Morgan M.S."/>
            <person name="Arlian L.G."/>
        </authorList>
    </citation>
    <scope>NUCLEOTIDE SEQUENCE [LARGE SCALE GENOMIC DNA]</scope>
    <source>
        <strain evidence="5">Arlian Lab</strain>
    </source>
</reference>
<dbReference type="Gene3D" id="1.20.1740.10">
    <property type="entry name" value="Amino acid/polyamine transporter I"/>
    <property type="match status" value="1"/>
</dbReference>
<comment type="caution">
    <text evidence="5">The sequence shown here is derived from an EMBL/GenBank/DDBJ whole genome shotgun (WGS) entry which is preliminary data.</text>
</comment>
<dbReference type="GO" id="GO:0015179">
    <property type="term" value="F:L-amino acid transmembrane transporter activity"/>
    <property type="evidence" value="ECO:0007669"/>
    <property type="project" value="TreeGrafter"/>
</dbReference>
<keyword evidence="4" id="KW-0472">Membrane</keyword>
<dbReference type="EMBL" id="JXLN01010907">
    <property type="protein sequence ID" value="KPM06495.1"/>
    <property type="molecule type" value="Genomic_DNA"/>
</dbReference>
<dbReference type="VEuPathDB" id="VectorBase:SSCA001969"/>
<evidence type="ECO:0000313" key="6">
    <source>
        <dbReference type="Proteomes" id="UP000616769"/>
    </source>
</evidence>
<dbReference type="FunFam" id="1.20.1740.10:FF:000095">
    <property type="entry name" value="B(0,+)-type amino acid transporter 1-like"/>
    <property type="match status" value="1"/>
</dbReference>
<accession>A0A132A786</accession>
<dbReference type="GO" id="GO:0016020">
    <property type="term" value="C:membrane"/>
    <property type="evidence" value="ECO:0007669"/>
    <property type="project" value="UniProtKB-SubCell"/>
</dbReference>
<keyword evidence="2" id="KW-0812">Transmembrane</keyword>
<dbReference type="InterPro" id="IPR050598">
    <property type="entry name" value="AminoAcid_Transporter"/>
</dbReference>
<proteinExistence type="predicted"/>
<dbReference type="PANTHER" id="PTHR11785:SF528">
    <property type="entry name" value="AMINO ACID TRANSPORTER PROTEIN JHI-21"/>
    <property type="match status" value="1"/>
</dbReference>
<evidence type="ECO:0000256" key="2">
    <source>
        <dbReference type="ARBA" id="ARBA00022692"/>
    </source>
</evidence>
<dbReference type="AlphaFoldDB" id="A0A132A786"/>
<evidence type="ECO:0000256" key="3">
    <source>
        <dbReference type="ARBA" id="ARBA00022989"/>
    </source>
</evidence>
<dbReference type="InterPro" id="IPR002293">
    <property type="entry name" value="AA/rel_permease1"/>
</dbReference>
<evidence type="ECO:0000256" key="1">
    <source>
        <dbReference type="ARBA" id="ARBA00004141"/>
    </source>
</evidence>
<keyword evidence="3" id="KW-1133">Transmembrane helix</keyword>
<protein>
    <submittedName>
        <fullName evidence="5">Large neutral amino acids transporter-like protein 2</fullName>
    </submittedName>
</protein>
<sequence>MAKIVALILIVVYGIKQFFDDVNDIKSNNLSYPKSFENSNPSPGHVALAFYSGLFSYAGWNYLNFVVEELKDPFKNLPRAIYISLPFVTLIYLAVNLSYFTVLSKEEILNSNAVAVTFGNRVLINFAWIMPLSVAFSTFGGLNGGIFASSRLFFVGARNGHLPKSLAMIHTRYFTPIPSLIFLGLLSLLYLTTTQLYVLINYSTFIESSSVLISIGSLLWLRYTKPNHPRPIKVNIVFPIIFFLICLFLVILPFYVNPIETIIGITITLSGIPIYFLTVNWHSKPDLYNRFIDLLTATVQKVLNCVPEQS</sequence>
<dbReference type="OrthoDB" id="3257095at2759"/>
<dbReference type="Pfam" id="PF13520">
    <property type="entry name" value="AA_permease_2"/>
    <property type="match status" value="1"/>
</dbReference>
<name>A0A132A786_SARSC</name>